<dbReference type="EMBL" id="NMUH01007501">
    <property type="protein sequence ID" value="MQM17378.1"/>
    <property type="molecule type" value="Genomic_DNA"/>
</dbReference>
<comment type="caution">
    <text evidence="1">The sequence shown here is derived from an EMBL/GenBank/DDBJ whole genome shotgun (WGS) entry which is preliminary data.</text>
</comment>
<protein>
    <submittedName>
        <fullName evidence="1">Uncharacterized protein</fullName>
    </submittedName>
</protein>
<sequence>METLVRKYQQKYRKAREELARWHELQSRLLSHFDNAAAVIERLEVLRNPKHYGGLTCVDGIREALLGQQLETLERTFGIMNDILKQFHSIVLALDKMSKDGSQLSKSGSTPSALQMKIGIKPTLAECMDGLNIIHEIYQSEYLLKSSLISSLTWNSSSSDIAAVRQLLVDQPNISKYEVQQIFDIIFAEEN</sequence>
<evidence type="ECO:0000313" key="1">
    <source>
        <dbReference type="EMBL" id="MQM17378.1"/>
    </source>
</evidence>
<dbReference type="Pfam" id="PF15011">
    <property type="entry name" value="CA109-like"/>
    <property type="match status" value="1"/>
</dbReference>
<dbReference type="Proteomes" id="UP000652761">
    <property type="component" value="Unassembled WGS sequence"/>
</dbReference>
<reference evidence="1" key="1">
    <citation type="submission" date="2017-07" db="EMBL/GenBank/DDBJ databases">
        <title>Taro Niue Genome Assembly and Annotation.</title>
        <authorList>
            <person name="Atibalentja N."/>
            <person name="Keating K."/>
            <person name="Fields C.J."/>
        </authorList>
    </citation>
    <scope>NUCLEOTIDE SEQUENCE</scope>
    <source>
        <strain evidence="1">Niue_2</strain>
        <tissue evidence="1">Leaf</tissue>
    </source>
</reference>
<gene>
    <name evidence="1" type="ORF">Taro_050353</name>
</gene>
<organism evidence="1 2">
    <name type="scientific">Colocasia esculenta</name>
    <name type="common">Wild taro</name>
    <name type="synonym">Arum esculentum</name>
    <dbReference type="NCBI Taxonomy" id="4460"/>
    <lineage>
        <taxon>Eukaryota</taxon>
        <taxon>Viridiplantae</taxon>
        <taxon>Streptophyta</taxon>
        <taxon>Embryophyta</taxon>
        <taxon>Tracheophyta</taxon>
        <taxon>Spermatophyta</taxon>
        <taxon>Magnoliopsida</taxon>
        <taxon>Liliopsida</taxon>
        <taxon>Araceae</taxon>
        <taxon>Aroideae</taxon>
        <taxon>Colocasieae</taxon>
        <taxon>Colocasia</taxon>
    </lineage>
</organism>
<dbReference type="InterPro" id="IPR029159">
    <property type="entry name" value="CA109-like"/>
</dbReference>
<accession>A0A843XD66</accession>
<dbReference type="InterPro" id="IPR038985">
    <property type="entry name" value="OPRN-like"/>
</dbReference>
<proteinExistence type="predicted"/>
<dbReference type="AlphaFoldDB" id="A0A843XD66"/>
<dbReference type="PANTHER" id="PTHR37904:SF2">
    <property type="entry name" value="OS10G0566900 PROTEIN"/>
    <property type="match status" value="1"/>
</dbReference>
<keyword evidence="2" id="KW-1185">Reference proteome</keyword>
<name>A0A843XD66_COLES</name>
<evidence type="ECO:0000313" key="2">
    <source>
        <dbReference type="Proteomes" id="UP000652761"/>
    </source>
</evidence>
<dbReference type="PANTHER" id="PTHR37904">
    <property type="entry name" value="OS10G0566900 PROTEIN"/>
    <property type="match status" value="1"/>
</dbReference>
<dbReference type="OrthoDB" id="2018540at2759"/>